<evidence type="ECO:0000313" key="3">
    <source>
        <dbReference type="Proteomes" id="UP000243255"/>
    </source>
</evidence>
<organism evidence="2 3">
    <name type="scientific">Asaccharospora irregularis DSM 2635</name>
    <dbReference type="NCBI Taxonomy" id="1121321"/>
    <lineage>
        <taxon>Bacteria</taxon>
        <taxon>Bacillati</taxon>
        <taxon>Bacillota</taxon>
        <taxon>Clostridia</taxon>
        <taxon>Peptostreptococcales</taxon>
        <taxon>Peptostreptococcaceae</taxon>
        <taxon>Asaccharospora</taxon>
    </lineage>
</organism>
<sequence>MQIKIFLIGILVGCSYLIGEYIYKSYINRNRQINDLIRVLEIMRMDLSFGLYTLEEIFSRIGEKKEFQFYRFFKSMEYELKNYPGKTLEDILESSSETLHKYTYLQKKEVDEVKKLILTLGKSDITSQQRIIDLSVENLKKLTSETTEDINKKGILYKKLITFIGIGLGIILI</sequence>
<keyword evidence="1" id="KW-0472">Membrane</keyword>
<dbReference type="Proteomes" id="UP000243255">
    <property type="component" value="Unassembled WGS sequence"/>
</dbReference>
<feature type="transmembrane region" description="Helical" evidence="1">
    <location>
        <begin position="6"/>
        <end position="23"/>
    </location>
</feature>
<protein>
    <submittedName>
        <fullName evidence="2">Stage III sporulation protein AB</fullName>
    </submittedName>
</protein>
<dbReference type="EMBL" id="FQWX01000002">
    <property type="protein sequence ID" value="SHG45351.1"/>
    <property type="molecule type" value="Genomic_DNA"/>
</dbReference>
<evidence type="ECO:0000313" key="2">
    <source>
        <dbReference type="EMBL" id="SHG45351.1"/>
    </source>
</evidence>
<keyword evidence="1" id="KW-1133">Transmembrane helix</keyword>
<name>A0A1M5JXT0_9FIRM</name>
<gene>
    <name evidence="2" type="ORF">SAMN04488530_10259</name>
</gene>
<evidence type="ECO:0000256" key="1">
    <source>
        <dbReference type="SAM" id="Phobius"/>
    </source>
</evidence>
<dbReference type="OrthoDB" id="1750861at2"/>
<dbReference type="STRING" id="1121321.SAMN04488530_10259"/>
<dbReference type="Pfam" id="PF09548">
    <property type="entry name" value="Spore_III_AB"/>
    <property type="match status" value="1"/>
</dbReference>
<accession>A0A1M5JXT0</accession>
<proteinExistence type="predicted"/>
<keyword evidence="3" id="KW-1185">Reference proteome</keyword>
<dbReference type="RefSeq" id="WP_073123452.1">
    <property type="nucleotide sequence ID" value="NZ_BAABCH010000028.1"/>
</dbReference>
<keyword evidence="1" id="KW-0812">Transmembrane</keyword>
<dbReference type="AlphaFoldDB" id="A0A1M5JXT0"/>
<dbReference type="InterPro" id="IPR014198">
    <property type="entry name" value="Spore_III_AB"/>
</dbReference>
<reference evidence="3" key="1">
    <citation type="submission" date="2016-11" db="EMBL/GenBank/DDBJ databases">
        <authorList>
            <person name="Varghese N."/>
            <person name="Submissions S."/>
        </authorList>
    </citation>
    <scope>NUCLEOTIDE SEQUENCE [LARGE SCALE GENOMIC DNA]</scope>
    <source>
        <strain evidence="3">DSM 2635</strain>
    </source>
</reference>